<protein>
    <submittedName>
        <fullName evidence="1">Predicted protein</fullName>
    </submittedName>
</protein>
<reference evidence="1" key="1">
    <citation type="journal article" date="2011" name="Plant Physiol.">
        <title>Comprehensive sequence analysis of 24,783 barley full-length cDNAs derived from 12 clone libraries.</title>
        <authorList>
            <person name="Matsumoto T."/>
            <person name="Tanaka T."/>
            <person name="Sakai H."/>
            <person name="Amano N."/>
            <person name="Kanamori H."/>
            <person name="Kurita K."/>
            <person name="Kikuta A."/>
            <person name="Kamiya K."/>
            <person name="Yamamoto M."/>
            <person name="Ikawa H."/>
            <person name="Fujii N."/>
            <person name="Hori K."/>
            <person name="Itoh T."/>
            <person name="Sato K."/>
        </authorList>
    </citation>
    <scope>NUCLEOTIDE SEQUENCE</scope>
    <source>
        <tissue evidence="1">Seed</tissue>
    </source>
</reference>
<accession>F2ECZ9</accession>
<dbReference type="AlphaFoldDB" id="F2ECZ9"/>
<sequence length="147" mass="17859">MAPLRDRIATIAGGDQAKIARLREILSWFDNDWEVSASMKEMAKYLRDSERDEIYSQDGVRWESVQPIEFLLWAMEQMDSEDRMVRRRWWVYRSRIEHLEDDPTITYAVLFMRVSFQVVPPEWTRFIHNRRSFLCAMMLHRSPRFPR</sequence>
<evidence type="ECO:0000313" key="1">
    <source>
        <dbReference type="EMBL" id="BAK05221.1"/>
    </source>
</evidence>
<name>F2ECZ9_HORVV</name>
<proteinExistence type="evidence at transcript level"/>
<dbReference type="EMBL" id="AK374024">
    <property type="protein sequence ID" value="BAK05221.1"/>
    <property type="molecule type" value="mRNA"/>
</dbReference>
<organism evidence="1">
    <name type="scientific">Hordeum vulgare subsp. vulgare</name>
    <name type="common">Domesticated barley</name>
    <dbReference type="NCBI Taxonomy" id="112509"/>
    <lineage>
        <taxon>Eukaryota</taxon>
        <taxon>Viridiplantae</taxon>
        <taxon>Streptophyta</taxon>
        <taxon>Embryophyta</taxon>
        <taxon>Tracheophyta</taxon>
        <taxon>Spermatophyta</taxon>
        <taxon>Magnoliopsida</taxon>
        <taxon>Liliopsida</taxon>
        <taxon>Poales</taxon>
        <taxon>Poaceae</taxon>
        <taxon>BOP clade</taxon>
        <taxon>Pooideae</taxon>
        <taxon>Triticodae</taxon>
        <taxon>Triticeae</taxon>
        <taxon>Hordeinae</taxon>
        <taxon>Hordeum</taxon>
    </lineage>
</organism>